<name>A0A6A6A3L6_9PLEO</name>
<dbReference type="RefSeq" id="XP_033520167.1">
    <property type="nucleotide sequence ID" value="XM_033664249.1"/>
</dbReference>
<evidence type="ECO:0000313" key="1">
    <source>
        <dbReference type="EMBL" id="KAF2125775.1"/>
    </source>
</evidence>
<dbReference type="SUPFAM" id="SSF50475">
    <property type="entry name" value="FMN-binding split barrel"/>
    <property type="match status" value="1"/>
</dbReference>
<dbReference type="PANTHER" id="PTHR34071">
    <property type="entry name" value="5-NITROIMIDAZOLE ANTIBIOTICS RESISTANCE PROTEIN, NIMA-FAMILY-RELATED PROTEIN-RELATED"/>
    <property type="match status" value="1"/>
</dbReference>
<dbReference type="InterPro" id="IPR012349">
    <property type="entry name" value="Split_barrel_FMN-bd"/>
</dbReference>
<sequence>TYDYTTIHTLINTCPILHLSFTDPSHPFPVLLPMIGSTGNFSTPDADPATTSMDIYLHGYVSGRVFKSASTSDSEAQGLPVSLAATFLDGLVLALSPFHNSCNYRSAIVYGHAVLVTDEAEALYALHCITNAMLPQRWEDSRQPPTKAEMASTSVLRVRVQTASAKVRAGGPSEDRVDAADGGLRERVWTGVVPYWGTWGEGVGAQGCEREVPESVEAWRVGENGRARVGAFEAAMQ</sequence>
<organism evidence="1 2">
    <name type="scientific">Dothidotthia symphoricarpi CBS 119687</name>
    <dbReference type="NCBI Taxonomy" id="1392245"/>
    <lineage>
        <taxon>Eukaryota</taxon>
        <taxon>Fungi</taxon>
        <taxon>Dikarya</taxon>
        <taxon>Ascomycota</taxon>
        <taxon>Pezizomycotina</taxon>
        <taxon>Dothideomycetes</taxon>
        <taxon>Pleosporomycetidae</taxon>
        <taxon>Pleosporales</taxon>
        <taxon>Dothidotthiaceae</taxon>
        <taxon>Dothidotthia</taxon>
    </lineage>
</organism>
<keyword evidence="2" id="KW-1185">Reference proteome</keyword>
<dbReference type="PANTHER" id="PTHR34071:SF2">
    <property type="entry name" value="FLAVIN-NUCLEOTIDE-BINDING PROTEIN"/>
    <property type="match status" value="1"/>
</dbReference>
<accession>A0A6A6A3L6</accession>
<evidence type="ECO:0008006" key="3">
    <source>
        <dbReference type="Google" id="ProtNLM"/>
    </source>
</evidence>
<dbReference type="Gene3D" id="2.30.110.10">
    <property type="entry name" value="Electron Transport, Fmn-binding Protein, Chain A"/>
    <property type="match status" value="1"/>
</dbReference>
<dbReference type="Proteomes" id="UP000799771">
    <property type="component" value="Unassembled WGS sequence"/>
</dbReference>
<dbReference type="Pfam" id="PF12900">
    <property type="entry name" value="Pyridox_ox_2"/>
    <property type="match status" value="1"/>
</dbReference>
<gene>
    <name evidence="1" type="ORF">P153DRAFT_298994</name>
</gene>
<dbReference type="OrthoDB" id="444432at2759"/>
<dbReference type="GeneID" id="54404681"/>
<protein>
    <recommendedName>
        <fullName evidence="3">5-nitroimidazole antibiotic resistance protein</fullName>
    </recommendedName>
</protein>
<dbReference type="AlphaFoldDB" id="A0A6A6A3L6"/>
<reference evidence="1" key="1">
    <citation type="journal article" date="2020" name="Stud. Mycol.">
        <title>101 Dothideomycetes genomes: a test case for predicting lifestyles and emergence of pathogens.</title>
        <authorList>
            <person name="Haridas S."/>
            <person name="Albert R."/>
            <person name="Binder M."/>
            <person name="Bloem J."/>
            <person name="Labutti K."/>
            <person name="Salamov A."/>
            <person name="Andreopoulos B."/>
            <person name="Baker S."/>
            <person name="Barry K."/>
            <person name="Bills G."/>
            <person name="Bluhm B."/>
            <person name="Cannon C."/>
            <person name="Castanera R."/>
            <person name="Culley D."/>
            <person name="Daum C."/>
            <person name="Ezra D."/>
            <person name="Gonzalez J."/>
            <person name="Henrissat B."/>
            <person name="Kuo A."/>
            <person name="Liang C."/>
            <person name="Lipzen A."/>
            <person name="Lutzoni F."/>
            <person name="Magnuson J."/>
            <person name="Mondo S."/>
            <person name="Nolan M."/>
            <person name="Ohm R."/>
            <person name="Pangilinan J."/>
            <person name="Park H.-J."/>
            <person name="Ramirez L."/>
            <person name="Alfaro M."/>
            <person name="Sun H."/>
            <person name="Tritt A."/>
            <person name="Yoshinaga Y."/>
            <person name="Zwiers L.-H."/>
            <person name="Turgeon B."/>
            <person name="Goodwin S."/>
            <person name="Spatafora J."/>
            <person name="Crous P."/>
            <person name="Grigoriev I."/>
        </authorList>
    </citation>
    <scope>NUCLEOTIDE SEQUENCE</scope>
    <source>
        <strain evidence="1">CBS 119687</strain>
    </source>
</reference>
<feature type="non-terminal residue" evidence="1">
    <location>
        <position position="1"/>
    </location>
</feature>
<dbReference type="InterPro" id="IPR024747">
    <property type="entry name" value="Pyridox_Oxase-rel"/>
</dbReference>
<evidence type="ECO:0000313" key="2">
    <source>
        <dbReference type="Proteomes" id="UP000799771"/>
    </source>
</evidence>
<proteinExistence type="predicted"/>
<dbReference type="EMBL" id="ML977515">
    <property type="protein sequence ID" value="KAF2125775.1"/>
    <property type="molecule type" value="Genomic_DNA"/>
</dbReference>